<comment type="catalytic activity">
    <reaction evidence="5">
        <text>(1R,6R)-6-hydroxy-2-succinyl-cyclohexa-2,4-diene-1-carboxylate = 2-succinylbenzoate + H2O</text>
        <dbReference type="Rhea" id="RHEA:10196"/>
        <dbReference type="ChEBI" id="CHEBI:15377"/>
        <dbReference type="ChEBI" id="CHEBI:18325"/>
        <dbReference type="ChEBI" id="CHEBI:58689"/>
        <dbReference type="EC" id="4.2.1.113"/>
    </reaction>
</comment>
<evidence type="ECO:0000256" key="4">
    <source>
        <dbReference type="ARBA" id="ARBA00023239"/>
    </source>
</evidence>
<keyword evidence="3 5" id="KW-0460">Magnesium</keyword>
<dbReference type="PANTHER" id="PTHR48073">
    <property type="entry name" value="O-SUCCINYLBENZOATE SYNTHASE-RELATED"/>
    <property type="match status" value="1"/>
</dbReference>
<proteinExistence type="inferred from homology"/>
<comment type="similarity">
    <text evidence="5">Belongs to the mandelate racemase/muconate lactonizing enzyme family. MenC type 1 subfamily.</text>
</comment>
<feature type="binding site" evidence="5">
    <location>
        <position position="204"/>
    </location>
    <ligand>
        <name>Mg(2+)</name>
        <dbReference type="ChEBI" id="CHEBI:18420"/>
    </ligand>
</feature>
<comment type="function">
    <text evidence="5">Converts 2-succinyl-6-hydroxy-2,4-cyclohexadiene-1-carboxylate (SHCHC) to 2-succinylbenzoate (OSB).</text>
</comment>
<dbReference type="PANTHER" id="PTHR48073:SF2">
    <property type="entry name" value="O-SUCCINYLBENZOATE SYNTHASE"/>
    <property type="match status" value="1"/>
</dbReference>
<protein>
    <recommendedName>
        <fullName evidence="5">o-succinylbenzoate synthase</fullName>
        <shortName evidence="5">OSB synthase</shortName>
        <shortName evidence="5">OSBS</shortName>
        <ecNumber evidence="5">4.2.1.113</ecNumber>
    </recommendedName>
    <alternativeName>
        <fullName evidence="5">4-(2'-carboxyphenyl)-4-oxybutyric acid synthase</fullName>
    </alternativeName>
    <alternativeName>
        <fullName evidence="5">o-succinylbenzoic acid synthase</fullName>
    </alternativeName>
</protein>
<dbReference type="CDD" id="cd03320">
    <property type="entry name" value="OSBS"/>
    <property type="match status" value="1"/>
</dbReference>
<evidence type="ECO:0000259" key="6">
    <source>
        <dbReference type="SMART" id="SM00922"/>
    </source>
</evidence>
<evidence type="ECO:0000256" key="5">
    <source>
        <dbReference type="HAMAP-Rule" id="MF_00470"/>
    </source>
</evidence>
<dbReference type="HAMAP" id="MF_00470">
    <property type="entry name" value="MenC_1"/>
    <property type="match status" value="1"/>
</dbReference>
<dbReference type="UniPathway" id="UPA00079"/>
<evidence type="ECO:0000256" key="1">
    <source>
        <dbReference type="ARBA" id="ARBA00022428"/>
    </source>
</evidence>
<comment type="pathway">
    <text evidence="5">Quinol/quinone metabolism; 1,4-dihydroxy-2-naphthoate biosynthesis; 1,4-dihydroxy-2-naphthoate from chorismate: step 4/7.</text>
</comment>
<dbReference type="Proteomes" id="UP000058446">
    <property type="component" value="Chromosome"/>
</dbReference>
<dbReference type="PATRIC" id="fig|1408189.4.peg.332"/>
<evidence type="ECO:0000256" key="2">
    <source>
        <dbReference type="ARBA" id="ARBA00022723"/>
    </source>
</evidence>
<sequence length="367" mass="39398">MCHVFGVTLGGATGAPQSAAASSMRVMSANANNPSSLTPKPSLDDILSRAHVVALPMAVKFRGVTTREALLIDGPAGWGEFAPFLEYDARESATWLRSAIECAYFGLPTPLRDSVEVNATIPSVSPGEVRNVVKRYPGCRTFKVKVAERGQLLADDISRVHAVRVAVRDLYGIEPVIRVDANRGWSVAEAIRAAHELGELEYMEQPVASVAELRQVRDAVGDFCRVAADESIRRADDPYLVVREKAADVGVMKVAPLGGPRRLLRLAGELSLDVTVASALDTGVGIAAGLYTAAALPATATQPMPAAAGLATSSLFVEDVIEPRPLVDGRLPVANPVPDPARLAELAASHERRDWWFERVRQCYPFL</sequence>
<dbReference type="NCBIfam" id="NF002782">
    <property type="entry name" value="PRK02901.1"/>
    <property type="match status" value="1"/>
</dbReference>
<dbReference type="STRING" id="1408189.CLAC_01665"/>
<dbReference type="GO" id="GO:0009234">
    <property type="term" value="P:menaquinone biosynthetic process"/>
    <property type="evidence" value="ECO:0007669"/>
    <property type="project" value="UniProtKB-UniRule"/>
</dbReference>
<feature type="binding site" evidence="5">
    <location>
        <position position="229"/>
    </location>
    <ligand>
        <name>Mg(2+)</name>
        <dbReference type="ChEBI" id="CHEBI:18420"/>
    </ligand>
</feature>
<dbReference type="InterPro" id="IPR013342">
    <property type="entry name" value="Mandelate_racemase_C"/>
</dbReference>
<feature type="active site" description="Proton acceptor" evidence="5">
    <location>
        <position position="253"/>
    </location>
</feature>
<evidence type="ECO:0000313" key="7">
    <source>
        <dbReference type="EMBL" id="ALA66654.1"/>
    </source>
</evidence>
<dbReference type="Gene3D" id="3.20.20.120">
    <property type="entry name" value="Enolase-like C-terminal domain"/>
    <property type="match status" value="1"/>
</dbReference>
<feature type="domain" description="Mandelate racemase/muconate lactonizing enzyme C-terminal" evidence="6">
    <location>
        <begin position="126"/>
        <end position="221"/>
    </location>
</feature>
<dbReference type="SUPFAM" id="SSF51604">
    <property type="entry name" value="Enolase C-terminal domain-like"/>
    <property type="match status" value="1"/>
</dbReference>
<dbReference type="EMBL" id="CP006841">
    <property type="protein sequence ID" value="ALA66654.1"/>
    <property type="molecule type" value="Genomic_DNA"/>
</dbReference>
<dbReference type="SFLD" id="SFLDF00009">
    <property type="entry name" value="o-succinylbenzoate_synthase"/>
    <property type="match status" value="1"/>
</dbReference>
<keyword evidence="4 5" id="KW-0456">Lyase</keyword>
<gene>
    <name evidence="5" type="primary">menC</name>
    <name evidence="7" type="ORF">CLAC_01665</name>
</gene>
<dbReference type="Pfam" id="PF18374">
    <property type="entry name" value="Enolase_like_N"/>
    <property type="match status" value="1"/>
</dbReference>
<dbReference type="GO" id="GO:0043748">
    <property type="term" value="F:O-succinylbenzoate synthase activity"/>
    <property type="evidence" value="ECO:0007669"/>
    <property type="project" value="UniProtKB-EC"/>
</dbReference>
<dbReference type="GO" id="GO:0000287">
    <property type="term" value="F:magnesium ion binding"/>
    <property type="evidence" value="ECO:0007669"/>
    <property type="project" value="UniProtKB-UniRule"/>
</dbReference>
<keyword evidence="1 5" id="KW-0474">Menaquinone biosynthesis</keyword>
<dbReference type="UniPathway" id="UPA01057">
    <property type="reaction ID" value="UER00165"/>
</dbReference>
<feature type="binding site" evidence="5">
    <location>
        <position position="180"/>
    </location>
    <ligand>
        <name>Mg(2+)</name>
        <dbReference type="ChEBI" id="CHEBI:18420"/>
    </ligand>
</feature>
<feature type="active site" description="Proton donor" evidence="5">
    <location>
        <position position="145"/>
    </location>
</feature>
<dbReference type="AlphaFoldDB" id="A0A0K2GXY3"/>
<comment type="pathway">
    <text evidence="5">Quinol/quinone metabolism; menaquinone biosynthesis.</text>
</comment>
<name>A0A0K2GXY3_9CORY</name>
<dbReference type="SFLD" id="SFLDG00180">
    <property type="entry name" value="muconate_cycloisomerase"/>
    <property type="match status" value="1"/>
</dbReference>
<dbReference type="InterPro" id="IPR010196">
    <property type="entry name" value="OSB_synthase_MenC1"/>
</dbReference>
<comment type="cofactor">
    <cofactor evidence="5">
        <name>a divalent metal cation</name>
        <dbReference type="ChEBI" id="CHEBI:60240"/>
    </cofactor>
</comment>
<dbReference type="EC" id="4.2.1.113" evidence="5"/>
<dbReference type="InterPro" id="IPR036849">
    <property type="entry name" value="Enolase-like_C_sf"/>
</dbReference>
<keyword evidence="2 5" id="KW-0479">Metal-binding</keyword>
<reference evidence="7 8" key="1">
    <citation type="submission" date="2013-10" db="EMBL/GenBank/DDBJ databases">
        <title>Complete genome sequence of Corynebacterium lactis DSM 45799(T), isolated from raw cow milk.</title>
        <authorList>
            <person name="Ruckert C."/>
            <person name="Albersmeier A."/>
            <person name="Lipski A."/>
            <person name="Kalinowski J."/>
        </authorList>
    </citation>
    <scope>NUCLEOTIDE SEQUENCE [LARGE SCALE GENOMIC DNA]</scope>
    <source>
        <strain evidence="7 8">RW2-5</strain>
    </source>
</reference>
<dbReference type="SFLD" id="SFLDS00001">
    <property type="entry name" value="Enolase"/>
    <property type="match status" value="1"/>
</dbReference>
<evidence type="ECO:0000256" key="3">
    <source>
        <dbReference type="ARBA" id="ARBA00022842"/>
    </source>
</evidence>
<dbReference type="SMART" id="SM00922">
    <property type="entry name" value="MR_MLE"/>
    <property type="match status" value="1"/>
</dbReference>
<dbReference type="InterPro" id="IPR029065">
    <property type="entry name" value="Enolase_C-like"/>
</dbReference>
<organism evidence="7 8">
    <name type="scientific">Corynebacterium lactis RW2-5</name>
    <dbReference type="NCBI Taxonomy" id="1408189"/>
    <lineage>
        <taxon>Bacteria</taxon>
        <taxon>Bacillati</taxon>
        <taxon>Actinomycetota</taxon>
        <taxon>Actinomycetes</taxon>
        <taxon>Mycobacteriales</taxon>
        <taxon>Corynebacteriaceae</taxon>
        <taxon>Corynebacterium</taxon>
    </lineage>
</organism>
<accession>A0A0K2GXY3</accession>
<keyword evidence="8" id="KW-1185">Reference proteome</keyword>
<dbReference type="KEGG" id="clw:CLAC_01665"/>
<dbReference type="Pfam" id="PF13378">
    <property type="entry name" value="MR_MLE_C"/>
    <property type="match status" value="1"/>
</dbReference>
<evidence type="ECO:0000313" key="8">
    <source>
        <dbReference type="Proteomes" id="UP000058446"/>
    </source>
</evidence>